<feature type="transmembrane region" description="Helical" evidence="1">
    <location>
        <begin position="43"/>
        <end position="61"/>
    </location>
</feature>
<dbReference type="AlphaFoldDB" id="A0A8H6KKR6"/>
<protein>
    <submittedName>
        <fullName evidence="2">Uncharacterized protein</fullName>
    </submittedName>
</protein>
<keyword evidence="1" id="KW-0472">Membrane</keyword>
<dbReference type="EMBL" id="WIGM01000227">
    <property type="protein sequence ID" value="KAF6832881.1"/>
    <property type="molecule type" value="Genomic_DNA"/>
</dbReference>
<evidence type="ECO:0000313" key="2">
    <source>
        <dbReference type="EMBL" id="KAF6832881.1"/>
    </source>
</evidence>
<keyword evidence="1" id="KW-0812">Transmembrane</keyword>
<keyword evidence="1" id="KW-1133">Transmembrane helix</keyword>
<evidence type="ECO:0000313" key="3">
    <source>
        <dbReference type="Proteomes" id="UP000639643"/>
    </source>
</evidence>
<evidence type="ECO:0000256" key="1">
    <source>
        <dbReference type="SAM" id="Phobius"/>
    </source>
</evidence>
<keyword evidence="3" id="KW-1185">Reference proteome</keyword>
<dbReference type="OrthoDB" id="5394233at2759"/>
<organism evidence="2 3">
    <name type="scientific">Colletotrichum musicola</name>
    <dbReference type="NCBI Taxonomy" id="2175873"/>
    <lineage>
        <taxon>Eukaryota</taxon>
        <taxon>Fungi</taxon>
        <taxon>Dikarya</taxon>
        <taxon>Ascomycota</taxon>
        <taxon>Pezizomycotina</taxon>
        <taxon>Sordariomycetes</taxon>
        <taxon>Hypocreomycetidae</taxon>
        <taxon>Glomerellales</taxon>
        <taxon>Glomerellaceae</taxon>
        <taxon>Colletotrichum</taxon>
        <taxon>Colletotrichum orchidearum species complex</taxon>
    </lineage>
</organism>
<sequence>MPFDFDQYYIECASLSAAALQKEWEKYTRQIASGSTNTALSTLAAPFTAGLSMVGVVWGSAQVHNARKKRDIIEIHLRRHQESARTRCRDVVFGTTLSGAVFVATLGTTSVLPWGECLVEQVVEKVVVHGAFDVAAEKVDEECAKK</sequence>
<gene>
    <name evidence="2" type="ORF">CMUS01_06753</name>
</gene>
<proteinExistence type="predicted"/>
<comment type="caution">
    <text evidence="2">The sequence shown here is derived from an EMBL/GenBank/DDBJ whole genome shotgun (WGS) entry which is preliminary data.</text>
</comment>
<dbReference type="Proteomes" id="UP000639643">
    <property type="component" value="Unassembled WGS sequence"/>
</dbReference>
<name>A0A8H6KKR6_9PEZI</name>
<accession>A0A8H6KKR6</accession>
<reference evidence="2" key="1">
    <citation type="journal article" date="2020" name="Phytopathology">
        <title>Genome Sequence Resources of Colletotrichum truncatum, C. plurivorum, C. musicola, and C. sojae: Four Species Pathogenic to Soybean (Glycine max).</title>
        <authorList>
            <person name="Rogerio F."/>
            <person name="Boufleur T.R."/>
            <person name="Ciampi-Guillardi M."/>
            <person name="Sukno S.A."/>
            <person name="Thon M.R."/>
            <person name="Massola Junior N.S."/>
            <person name="Baroncelli R."/>
        </authorList>
    </citation>
    <scope>NUCLEOTIDE SEQUENCE</scope>
    <source>
        <strain evidence="2">LFN0074</strain>
    </source>
</reference>